<proteinExistence type="predicted"/>
<organism evidence="1">
    <name type="scientific">Setaria italica</name>
    <name type="common">Foxtail millet</name>
    <name type="synonym">Panicum italicum</name>
    <dbReference type="NCBI Taxonomy" id="4555"/>
    <lineage>
        <taxon>Eukaryota</taxon>
        <taxon>Viridiplantae</taxon>
        <taxon>Streptophyta</taxon>
        <taxon>Embryophyta</taxon>
        <taxon>Tracheophyta</taxon>
        <taxon>Spermatophyta</taxon>
        <taxon>Magnoliopsida</taxon>
        <taxon>Liliopsida</taxon>
        <taxon>Poales</taxon>
        <taxon>Poaceae</taxon>
        <taxon>PACMAD clade</taxon>
        <taxon>Panicoideae</taxon>
        <taxon>Panicodae</taxon>
        <taxon>Paniceae</taxon>
        <taxon>Cenchrinae</taxon>
        <taxon>Setaria</taxon>
    </lineage>
</organism>
<reference evidence="1" key="1">
    <citation type="journal article" date="2012" name="Nat. Biotechnol.">
        <title>Reference genome sequence of the model plant Setaria.</title>
        <authorList>
            <person name="Bennetzen J.L."/>
            <person name="Schmutz J."/>
            <person name="Wang H."/>
            <person name="Percifield R."/>
            <person name="Hawkins J."/>
            <person name="Pontaroli A.C."/>
            <person name="Estep M."/>
            <person name="Feng L."/>
            <person name="Vaughn J.N."/>
            <person name="Grimwood J."/>
            <person name="Jenkins J."/>
            <person name="Barry K."/>
            <person name="Lindquist E."/>
            <person name="Hellsten U."/>
            <person name="Deshpande S."/>
            <person name="Wang X."/>
            <person name="Wu X."/>
            <person name="Mitros T."/>
            <person name="Triplett J."/>
            <person name="Yang X."/>
            <person name="Ye C.Y."/>
            <person name="Mauro-Herrera M."/>
            <person name="Wang L."/>
            <person name="Li P."/>
            <person name="Sharma M."/>
            <person name="Sharma R."/>
            <person name="Ronald P.C."/>
            <person name="Panaud O."/>
            <person name="Kellogg E.A."/>
            <person name="Brutnell T.P."/>
            <person name="Doust A.N."/>
            <person name="Tuskan G.A."/>
            <person name="Rokhsar D."/>
            <person name="Devos K.M."/>
        </authorList>
    </citation>
    <scope>NUCLEOTIDE SEQUENCE [LARGE SCALE GENOMIC DNA]</scope>
    <source>
        <strain evidence="1">Yugu1</strain>
    </source>
</reference>
<reference evidence="1" key="2">
    <citation type="submission" date="2015-07" db="EMBL/GenBank/DDBJ databases">
        <authorList>
            <person name="Noorani M."/>
        </authorList>
    </citation>
    <scope>NUCLEOTIDE SEQUENCE</scope>
    <source>
        <strain evidence="1">Yugu1</strain>
    </source>
</reference>
<gene>
    <name evidence="1" type="ORF">SETIT_2G046500v2</name>
</gene>
<dbReference type="AlphaFoldDB" id="A0A368PVU8"/>
<evidence type="ECO:0000313" key="1">
    <source>
        <dbReference type="EMBL" id="RCV09654.1"/>
    </source>
</evidence>
<name>A0A368PVU8_SETIT</name>
<accession>A0A368PVU8</accession>
<protein>
    <submittedName>
        <fullName evidence="1">Uncharacterized protein</fullName>
    </submittedName>
</protein>
<dbReference type="EMBL" id="CM003529">
    <property type="protein sequence ID" value="RCV09654.1"/>
    <property type="molecule type" value="Genomic_DNA"/>
</dbReference>
<sequence>MPSMVSAPLCGAARQVWSQQCHRCLVRVMMWLCRSYGRKLYPIGVGVSNDDVNWASFPSVEVFVVRLSAMSMVLQVKTLIRLAGWAAMASSTLCPSWRHRLGSPLA</sequence>